<dbReference type="RefSeq" id="WP_301126619.1">
    <property type="nucleotide sequence ID" value="NZ_JAUHPV010000002.1"/>
</dbReference>
<evidence type="ECO:0000313" key="7">
    <source>
        <dbReference type="Proteomes" id="UP001172738"/>
    </source>
</evidence>
<dbReference type="SMART" id="SM00422">
    <property type="entry name" value="HTH_MERR"/>
    <property type="match status" value="1"/>
</dbReference>
<feature type="compositionally biased region" description="Basic and acidic residues" evidence="4">
    <location>
        <begin position="137"/>
        <end position="148"/>
    </location>
</feature>
<dbReference type="Proteomes" id="UP001172738">
    <property type="component" value="Unassembled WGS sequence"/>
</dbReference>
<dbReference type="InterPro" id="IPR009061">
    <property type="entry name" value="DNA-bd_dom_put_sf"/>
</dbReference>
<dbReference type="PROSITE" id="PS50937">
    <property type="entry name" value="HTH_MERR_2"/>
    <property type="match status" value="1"/>
</dbReference>
<dbReference type="PANTHER" id="PTHR30204:SF94">
    <property type="entry name" value="HEAVY METAL-DEPENDENT TRANSCRIPTIONAL REGULATOR HI_0293-RELATED"/>
    <property type="match status" value="1"/>
</dbReference>
<dbReference type="Pfam" id="PF13411">
    <property type="entry name" value="MerR_1"/>
    <property type="match status" value="1"/>
</dbReference>
<evidence type="ECO:0000313" key="6">
    <source>
        <dbReference type="EMBL" id="MDN4472228.1"/>
    </source>
</evidence>
<evidence type="ECO:0000256" key="2">
    <source>
        <dbReference type="ARBA" id="ARBA00023125"/>
    </source>
</evidence>
<dbReference type="InterPro" id="IPR047057">
    <property type="entry name" value="MerR_fam"/>
</dbReference>
<dbReference type="EMBL" id="JAUHPV010000002">
    <property type="protein sequence ID" value="MDN4472228.1"/>
    <property type="molecule type" value="Genomic_DNA"/>
</dbReference>
<dbReference type="Gene3D" id="1.10.1660.10">
    <property type="match status" value="1"/>
</dbReference>
<dbReference type="SUPFAM" id="SSF46955">
    <property type="entry name" value="Putative DNA-binding domain"/>
    <property type="match status" value="1"/>
</dbReference>
<dbReference type="PRINTS" id="PR00040">
    <property type="entry name" value="HTHMERR"/>
</dbReference>
<evidence type="ECO:0000256" key="1">
    <source>
        <dbReference type="ARBA" id="ARBA00023015"/>
    </source>
</evidence>
<gene>
    <name evidence="6" type="ORF">QQX04_04385</name>
</gene>
<reference evidence="6" key="1">
    <citation type="submission" date="2023-06" db="EMBL/GenBank/DDBJ databases">
        <title>SYSU T00b26.</title>
        <authorList>
            <person name="Gao L."/>
            <person name="Fang B.-Z."/>
            <person name="Li W.-J."/>
        </authorList>
    </citation>
    <scope>NUCLEOTIDE SEQUENCE</scope>
    <source>
        <strain evidence="6">SYSU T00b26</strain>
    </source>
</reference>
<dbReference type="PANTHER" id="PTHR30204">
    <property type="entry name" value="REDOX-CYCLING DRUG-SENSING TRANSCRIPTIONAL ACTIVATOR SOXR"/>
    <property type="match status" value="1"/>
</dbReference>
<keyword evidence="2" id="KW-0238">DNA-binding</keyword>
<keyword evidence="7" id="KW-1185">Reference proteome</keyword>
<evidence type="ECO:0000256" key="4">
    <source>
        <dbReference type="SAM" id="MobiDB-lite"/>
    </source>
</evidence>
<name>A0ABT8FZA8_9MICO</name>
<feature type="region of interest" description="Disordered" evidence="4">
    <location>
        <begin position="137"/>
        <end position="169"/>
    </location>
</feature>
<evidence type="ECO:0000256" key="3">
    <source>
        <dbReference type="ARBA" id="ARBA00023163"/>
    </source>
</evidence>
<evidence type="ECO:0000259" key="5">
    <source>
        <dbReference type="PROSITE" id="PS50937"/>
    </source>
</evidence>
<proteinExistence type="predicted"/>
<dbReference type="PROSITE" id="PS00552">
    <property type="entry name" value="HTH_MERR_1"/>
    <property type="match status" value="1"/>
</dbReference>
<protein>
    <submittedName>
        <fullName evidence="6">MerR family transcriptional regulator</fullName>
    </submittedName>
</protein>
<sequence>MRIGDLAAQAGVTAKTVRYYESIGLMEEAPRHANGYRDYGDEALAQLRFIRDSQAAGLSLAETSEILAMKRAGESTCQHTTELLTRRLDDIDRQIESLLAAKQELLVMRSRAESLDPVACTDPARCQVIEAGRADSSAHAHHGADAHRGVGAHSGPALLGSTIPVRADA</sequence>
<organism evidence="6 7">
    <name type="scientific">Demequina zhanjiangensis</name>
    <dbReference type="NCBI Taxonomy" id="3051659"/>
    <lineage>
        <taxon>Bacteria</taxon>
        <taxon>Bacillati</taxon>
        <taxon>Actinomycetota</taxon>
        <taxon>Actinomycetes</taxon>
        <taxon>Micrococcales</taxon>
        <taxon>Demequinaceae</taxon>
        <taxon>Demequina</taxon>
    </lineage>
</organism>
<dbReference type="InterPro" id="IPR000551">
    <property type="entry name" value="MerR-type_HTH_dom"/>
</dbReference>
<feature type="domain" description="HTH merR-type" evidence="5">
    <location>
        <begin position="1"/>
        <end position="69"/>
    </location>
</feature>
<keyword evidence="1" id="KW-0805">Transcription regulation</keyword>
<accession>A0ABT8FZA8</accession>
<comment type="caution">
    <text evidence="6">The sequence shown here is derived from an EMBL/GenBank/DDBJ whole genome shotgun (WGS) entry which is preliminary data.</text>
</comment>
<keyword evidence="3" id="KW-0804">Transcription</keyword>